<protein>
    <recommendedName>
        <fullName evidence="6">D-alanyl-D-alanine carboxypeptidase</fullName>
    </recommendedName>
</protein>
<dbReference type="Pfam" id="PF02113">
    <property type="entry name" value="Peptidase_S13"/>
    <property type="match status" value="1"/>
</dbReference>
<evidence type="ECO:0000256" key="2">
    <source>
        <dbReference type="ARBA" id="ARBA00022801"/>
    </source>
</evidence>
<dbReference type="Gene3D" id="3.50.80.20">
    <property type="entry name" value="D-Ala-D-Ala carboxypeptidase C, peptidase S13"/>
    <property type="match status" value="1"/>
</dbReference>
<reference evidence="4 5" key="1">
    <citation type="submission" date="2014-11" db="EMBL/GenBank/DDBJ databases">
        <title>Genome sequence and analysis of novel Kurthia sp.</title>
        <authorList>
            <person name="Lawson J.N."/>
            <person name="Gonzalez J.E."/>
            <person name="Rinauldi L."/>
            <person name="Xuan Z."/>
            <person name="Firman A."/>
            <person name="Shaddox L."/>
            <person name="Trudeau A."/>
            <person name="Shah S."/>
            <person name="Reiman D."/>
        </authorList>
    </citation>
    <scope>NUCLEOTIDE SEQUENCE [LARGE SCALE GENOMIC DNA]</scope>
    <source>
        <strain evidence="4 5">3B1D</strain>
    </source>
</reference>
<evidence type="ECO:0000256" key="3">
    <source>
        <dbReference type="SAM" id="SignalP"/>
    </source>
</evidence>
<proteinExistence type="inferred from homology"/>
<dbReference type="RefSeq" id="WP_233600594.1">
    <property type="nucleotide sequence ID" value="NZ_JTFC01000032.1"/>
</dbReference>
<dbReference type="InterPro" id="IPR012338">
    <property type="entry name" value="Beta-lactam/transpept-like"/>
</dbReference>
<keyword evidence="2" id="KW-0378">Hydrolase</keyword>
<dbReference type="SUPFAM" id="SSF56601">
    <property type="entry name" value="beta-lactamase/transpeptidase-like"/>
    <property type="match status" value="1"/>
</dbReference>
<gene>
    <name evidence="4" type="ORF">QI30_12975</name>
</gene>
<sequence length="496" mass="53614">MKRVSFASALAGLFLFSPVMESQAATTNTTQKEILTNSTIKTLNKTLEASTLTTGISVRDAKTGKSLYTYNAKNLMSTASNMKLLTGSAALSTLGENYRFTTTVKTTGKLKKNGTLMGDIYLVGQGDPTLHKSDLTHFAKVLKAKGIKKISGHVYGDESWFDNKYLAPGINKADSLTYYGAPVSALATSPNKEYDTGTVVVYVKGDKEGKEPKVAFSAKGHLKVVNKAKTVKKGDTTAIKISRKYGTNKVYVTGKIAEGSKTDKWISVDDPSKHTMTIFTTELTKAGITLKNPAYKLAVTPKKGTTTRITDKSVPLKSIMVPFMKLSNNGIADTLTKTMGKKVFNKGTNASGVKAIQTYATAHSVSAKNWTYIDGSGLSHQDKVTANQMTKFLYHAQKEKYYKTLYTSLPVAGNDERMVGGTLRYRFTTADMVNRIVAKTGSINNVRTLSGYMTQKDGDPLIVSVLTSGSSSTALIDSVVTTIINDDVVVTAKKTK</sequence>
<keyword evidence="5" id="KW-1185">Reference proteome</keyword>
<name>A0A433RS82_9BACL</name>
<dbReference type="InterPro" id="IPR000667">
    <property type="entry name" value="Peptidase_S13"/>
</dbReference>
<keyword evidence="3" id="KW-0732">Signal</keyword>
<dbReference type="Gene3D" id="3.40.710.10">
    <property type="entry name" value="DD-peptidase/beta-lactamase superfamily"/>
    <property type="match status" value="1"/>
</dbReference>
<evidence type="ECO:0008006" key="6">
    <source>
        <dbReference type="Google" id="ProtNLM"/>
    </source>
</evidence>
<dbReference type="Proteomes" id="UP000288623">
    <property type="component" value="Unassembled WGS sequence"/>
</dbReference>
<dbReference type="GO" id="GO:0000270">
    <property type="term" value="P:peptidoglycan metabolic process"/>
    <property type="evidence" value="ECO:0007669"/>
    <property type="project" value="TreeGrafter"/>
</dbReference>
<feature type="chain" id="PRO_5019313125" description="D-alanyl-D-alanine carboxypeptidase" evidence="3">
    <location>
        <begin position="25"/>
        <end position="496"/>
    </location>
</feature>
<dbReference type="PANTHER" id="PTHR30023">
    <property type="entry name" value="D-ALANYL-D-ALANINE CARBOXYPEPTIDASE"/>
    <property type="match status" value="1"/>
</dbReference>
<evidence type="ECO:0000256" key="1">
    <source>
        <dbReference type="ARBA" id="ARBA00006096"/>
    </source>
</evidence>
<organism evidence="4 5">
    <name type="scientific">Candidatus Kurthia intestinigallinarum</name>
    <dbReference type="NCBI Taxonomy" id="1562256"/>
    <lineage>
        <taxon>Bacteria</taxon>
        <taxon>Bacillati</taxon>
        <taxon>Bacillota</taxon>
        <taxon>Bacilli</taxon>
        <taxon>Bacillales</taxon>
        <taxon>Caryophanaceae</taxon>
        <taxon>Kurthia</taxon>
    </lineage>
</organism>
<accession>A0A433RS82</accession>
<dbReference type="EMBL" id="JTFC01000032">
    <property type="protein sequence ID" value="RUS54447.1"/>
    <property type="molecule type" value="Genomic_DNA"/>
</dbReference>
<dbReference type="GO" id="GO:0004185">
    <property type="term" value="F:serine-type carboxypeptidase activity"/>
    <property type="evidence" value="ECO:0007669"/>
    <property type="project" value="InterPro"/>
</dbReference>
<dbReference type="NCBIfam" id="TIGR00666">
    <property type="entry name" value="PBP4"/>
    <property type="match status" value="1"/>
</dbReference>
<dbReference type="PRINTS" id="PR00922">
    <property type="entry name" value="DADACBPTASE3"/>
</dbReference>
<evidence type="ECO:0000313" key="5">
    <source>
        <dbReference type="Proteomes" id="UP000288623"/>
    </source>
</evidence>
<dbReference type="GO" id="GO:0006508">
    <property type="term" value="P:proteolysis"/>
    <property type="evidence" value="ECO:0007669"/>
    <property type="project" value="InterPro"/>
</dbReference>
<comment type="caution">
    <text evidence="4">The sequence shown here is derived from an EMBL/GenBank/DDBJ whole genome shotgun (WGS) entry which is preliminary data.</text>
</comment>
<dbReference type="PANTHER" id="PTHR30023:SF0">
    <property type="entry name" value="PENICILLIN-SENSITIVE CARBOXYPEPTIDASE A"/>
    <property type="match status" value="1"/>
</dbReference>
<comment type="similarity">
    <text evidence="1">Belongs to the peptidase S13 family.</text>
</comment>
<dbReference type="AlphaFoldDB" id="A0A433RS82"/>
<feature type="signal peptide" evidence="3">
    <location>
        <begin position="1"/>
        <end position="24"/>
    </location>
</feature>
<evidence type="ECO:0000313" key="4">
    <source>
        <dbReference type="EMBL" id="RUS54447.1"/>
    </source>
</evidence>